<dbReference type="eggNOG" id="COG0531">
    <property type="taxonomic scope" value="Bacteria"/>
</dbReference>
<evidence type="ECO:0000256" key="2">
    <source>
        <dbReference type="ARBA" id="ARBA00022475"/>
    </source>
</evidence>
<feature type="transmembrane region" description="Helical" evidence="6">
    <location>
        <begin position="266"/>
        <end position="286"/>
    </location>
</feature>
<dbReference type="Proteomes" id="UP000019030">
    <property type="component" value="Chromosome"/>
</dbReference>
<proteinExistence type="predicted"/>
<feature type="transmembrane region" description="Helical" evidence="6">
    <location>
        <begin position="87"/>
        <end position="111"/>
    </location>
</feature>
<keyword evidence="5 6" id="KW-0472">Membrane</keyword>
<dbReference type="PANTHER" id="PTHR42770:SF13">
    <property type="entry name" value="L-METHIONINE_BRANCHED-CHAIN AMINO ACID EXPORTER YJEH"/>
    <property type="match status" value="1"/>
</dbReference>
<accession>W0LB41</accession>
<dbReference type="AlphaFoldDB" id="W0LB41"/>
<dbReference type="KEGG" id="sfo:Z042_08285"/>
<feature type="transmembrane region" description="Helical" evidence="6">
    <location>
        <begin position="149"/>
        <end position="166"/>
    </location>
</feature>
<dbReference type="OrthoDB" id="9117841at2"/>
<evidence type="ECO:0000256" key="6">
    <source>
        <dbReference type="SAM" id="Phobius"/>
    </source>
</evidence>
<protein>
    <submittedName>
        <fullName evidence="7">Transporter</fullName>
    </submittedName>
</protein>
<dbReference type="Pfam" id="PF13520">
    <property type="entry name" value="AA_permease_2"/>
    <property type="match status" value="1"/>
</dbReference>
<reference evidence="7 8" key="1">
    <citation type="submission" date="2014-01" db="EMBL/GenBank/DDBJ databases">
        <title>Isolation of Serratia multitudinisentens RB-25 from Ex-Landfill site.</title>
        <authorList>
            <person name="Robson E.H.J."/>
        </authorList>
    </citation>
    <scope>NUCLEOTIDE SEQUENCE [LARGE SCALE GENOMIC DNA]</scope>
    <source>
        <strain evidence="7 8">RB-25</strain>
    </source>
</reference>
<dbReference type="RefSeq" id="WP_024911256.1">
    <property type="nucleotide sequence ID" value="NZ_CP007044.2"/>
</dbReference>
<keyword evidence="4 6" id="KW-1133">Transmembrane helix</keyword>
<comment type="subcellular location">
    <subcellularLocation>
        <location evidence="1">Cell membrane</location>
        <topology evidence="1">Multi-pass membrane protein</topology>
    </subcellularLocation>
</comment>
<dbReference type="NCBIfam" id="NF008245">
    <property type="entry name" value="PRK11021.1"/>
    <property type="match status" value="1"/>
</dbReference>
<dbReference type="PANTHER" id="PTHR42770">
    <property type="entry name" value="AMINO ACID TRANSPORTER-RELATED"/>
    <property type="match status" value="1"/>
</dbReference>
<dbReference type="HOGENOM" id="CLU_007946_18_0_6"/>
<evidence type="ECO:0000256" key="3">
    <source>
        <dbReference type="ARBA" id="ARBA00022692"/>
    </source>
</evidence>
<reference evidence="7 8" key="2">
    <citation type="submission" date="2015-03" db="EMBL/GenBank/DDBJ databases">
        <authorList>
            <person name="Chan K.-G."/>
        </authorList>
    </citation>
    <scope>NUCLEOTIDE SEQUENCE [LARGE SCALE GENOMIC DNA]</scope>
    <source>
        <strain evidence="7 8">RB-25</strain>
    </source>
</reference>
<dbReference type="GO" id="GO:0005886">
    <property type="term" value="C:plasma membrane"/>
    <property type="evidence" value="ECO:0007669"/>
    <property type="project" value="UniProtKB-SubCell"/>
</dbReference>
<sequence>MSGLKQDLSLAQGVGLLSTSLLGTGVFAVPALAAQVAGSDSLWAWPILMVLVFPIAIAFAALGRHFPSAGGAAHFVGMAFGQRMAKVTGWLFLSVIPVGLPAALQIASGFWQSAFGWSSNGLLLVQIATLVVIWGLGTRSAGSSANIQTLIAILVAALVVAIWWKGGITPAQIPWPAVSDISPPNLFHALAVMFWCFVGLEAFAHLATEFRNSERDFPRALLFGMLVAGAVYWGCTVAVLHFHAYGEDRAAAASLPGVVVQLFGEHALWIACVIGYLACFASVNIYTQSFARLVWSQAQARPASALAKLSANRVPVNALSTVVGCCLIFTLLIYTLDLPLDTLLVYANGIFVLVYLLCMLAGCRILQGRSRLMAVIGSILCLLLLVIIGWKSLYALVMLVLIWLVLPRKPQTVVKTL</sequence>
<dbReference type="InterPro" id="IPR002293">
    <property type="entry name" value="AA/rel_permease1"/>
</dbReference>
<keyword evidence="8" id="KW-1185">Reference proteome</keyword>
<dbReference type="PATRIC" id="fig|1441930.4.peg.1648"/>
<feature type="transmembrane region" description="Helical" evidence="6">
    <location>
        <begin position="375"/>
        <end position="406"/>
    </location>
</feature>
<evidence type="ECO:0000256" key="1">
    <source>
        <dbReference type="ARBA" id="ARBA00004651"/>
    </source>
</evidence>
<name>W0LB41_9GAMM</name>
<evidence type="ECO:0000313" key="8">
    <source>
        <dbReference type="Proteomes" id="UP000019030"/>
    </source>
</evidence>
<dbReference type="GO" id="GO:0022857">
    <property type="term" value="F:transmembrane transporter activity"/>
    <property type="evidence" value="ECO:0007669"/>
    <property type="project" value="InterPro"/>
</dbReference>
<feature type="transmembrane region" description="Helical" evidence="6">
    <location>
        <begin position="220"/>
        <end position="246"/>
    </location>
</feature>
<dbReference type="InterPro" id="IPR050367">
    <property type="entry name" value="APC_superfamily"/>
</dbReference>
<feature type="transmembrane region" description="Helical" evidence="6">
    <location>
        <begin position="43"/>
        <end position="66"/>
    </location>
</feature>
<dbReference type="EMBL" id="CP007044">
    <property type="protein sequence ID" value="AHG19614.1"/>
    <property type="molecule type" value="Genomic_DNA"/>
</dbReference>
<feature type="transmembrane region" description="Helical" evidence="6">
    <location>
        <begin position="342"/>
        <end position="363"/>
    </location>
</feature>
<evidence type="ECO:0000313" key="7">
    <source>
        <dbReference type="EMBL" id="AHG19614.1"/>
    </source>
</evidence>
<dbReference type="STRING" id="1441930.Z042_08285"/>
<evidence type="ECO:0000256" key="4">
    <source>
        <dbReference type="ARBA" id="ARBA00022989"/>
    </source>
</evidence>
<feature type="transmembrane region" description="Helical" evidence="6">
    <location>
        <begin position="186"/>
        <end position="208"/>
    </location>
</feature>
<dbReference type="PIRSF" id="PIRSF006060">
    <property type="entry name" value="AA_transporter"/>
    <property type="match status" value="1"/>
</dbReference>
<dbReference type="Gene3D" id="1.20.1740.10">
    <property type="entry name" value="Amino acid/polyamine transporter I"/>
    <property type="match status" value="1"/>
</dbReference>
<feature type="transmembrane region" description="Helical" evidence="6">
    <location>
        <begin position="117"/>
        <end position="137"/>
    </location>
</feature>
<organism evidence="7 8">
    <name type="scientific">Chania multitudinisentens RB-25</name>
    <dbReference type="NCBI Taxonomy" id="1441930"/>
    <lineage>
        <taxon>Bacteria</taxon>
        <taxon>Pseudomonadati</taxon>
        <taxon>Pseudomonadota</taxon>
        <taxon>Gammaproteobacteria</taxon>
        <taxon>Enterobacterales</taxon>
        <taxon>Yersiniaceae</taxon>
        <taxon>Chania</taxon>
    </lineage>
</organism>
<feature type="transmembrane region" description="Helical" evidence="6">
    <location>
        <begin position="316"/>
        <end position="336"/>
    </location>
</feature>
<gene>
    <name evidence="7" type="ORF">Z042_08285</name>
</gene>
<evidence type="ECO:0000256" key="5">
    <source>
        <dbReference type="ARBA" id="ARBA00023136"/>
    </source>
</evidence>
<keyword evidence="3 6" id="KW-0812">Transmembrane</keyword>
<keyword evidence="2" id="KW-1003">Cell membrane</keyword>